<dbReference type="AlphaFoldDB" id="A0A2S0VVP5"/>
<keyword evidence="1" id="KW-0732">Signal</keyword>
<organism evidence="2 3">
    <name type="scientific">Saccharobesus litoralis</name>
    <dbReference type="NCBI Taxonomy" id="2172099"/>
    <lineage>
        <taxon>Bacteria</taxon>
        <taxon>Pseudomonadati</taxon>
        <taxon>Pseudomonadota</taxon>
        <taxon>Gammaproteobacteria</taxon>
        <taxon>Alteromonadales</taxon>
        <taxon>Alteromonadaceae</taxon>
        <taxon>Saccharobesus</taxon>
    </lineage>
</organism>
<sequence length="389" mass="42017">MRLLKTSLALAILAASATSFATESFNAKSLAMSGSGLAVSDFSYGTALNPALGSNYDASDDFNLNLNIGAIGSDPDELVDQADAIVDLIDRLDGQTIDTQQEIDLIKQLDQQLTDMSGDTMFVDAGLSVEFAIPNKYVATNLFIRGNAALTLTPEYESLDSEAIDRIVQNNGQFSEDDLDSRMIATGAAIAEIGLNFATKFKVGTQVISVGIAPKYQTVETIIYNESINNFDEDDFDADQYTAEDSNFNLDLGIQTAYKRWNFGAVLKNAIESEYEVVGDKPVTIEPQLSLGVGYKNSWAQLSLDVDATAAQDFSSRQDVQFARFGLELDAFNFLQIRGGYRHDLEGTYDDTVSVGLGLSPFDVFNIDLAVVAGDNDTLGGAVQIGFGF</sequence>
<evidence type="ECO:0000256" key="1">
    <source>
        <dbReference type="SAM" id="SignalP"/>
    </source>
</evidence>
<dbReference type="EMBL" id="CP026604">
    <property type="protein sequence ID" value="AWB68265.1"/>
    <property type="molecule type" value="Genomic_DNA"/>
</dbReference>
<dbReference type="KEGG" id="cate:C2869_18415"/>
<protein>
    <recommendedName>
        <fullName evidence="4">Plasmid transfer operon, TraF, protein</fullName>
    </recommendedName>
</protein>
<gene>
    <name evidence="2" type="ORF">C2869_18415</name>
</gene>
<dbReference type="Gene3D" id="2.40.160.60">
    <property type="entry name" value="Outer membrane protein transport protein (OMPP1/FadL/TodX)"/>
    <property type="match status" value="1"/>
</dbReference>
<dbReference type="Proteomes" id="UP000244441">
    <property type="component" value="Chromosome"/>
</dbReference>
<proteinExistence type="predicted"/>
<dbReference type="InterPro" id="IPR032811">
    <property type="entry name" value="Put_conjugal_transfer"/>
</dbReference>
<evidence type="ECO:0000313" key="2">
    <source>
        <dbReference type="EMBL" id="AWB68265.1"/>
    </source>
</evidence>
<name>A0A2S0VVP5_9ALTE</name>
<accession>A0A2S0VVP5</accession>
<dbReference type="Pfam" id="PF13729">
    <property type="entry name" value="TraF_2"/>
    <property type="match status" value="1"/>
</dbReference>
<feature type="signal peptide" evidence="1">
    <location>
        <begin position="1"/>
        <end position="21"/>
    </location>
</feature>
<evidence type="ECO:0000313" key="3">
    <source>
        <dbReference type="Proteomes" id="UP000244441"/>
    </source>
</evidence>
<dbReference type="OrthoDB" id="6077588at2"/>
<reference evidence="2 3" key="1">
    <citation type="submission" date="2018-01" db="EMBL/GenBank/DDBJ databases">
        <title>Genome sequence of a Cantenovulum-like bacteria.</title>
        <authorList>
            <person name="Tan W.R."/>
            <person name="Lau N.-S."/>
            <person name="Go F."/>
            <person name="Amirul A.-A.A."/>
        </authorList>
    </citation>
    <scope>NUCLEOTIDE SEQUENCE [LARGE SCALE GENOMIC DNA]</scope>
    <source>
        <strain evidence="2 3">CCB-QB4</strain>
    </source>
</reference>
<feature type="chain" id="PRO_5015738870" description="Plasmid transfer operon, TraF, protein" evidence="1">
    <location>
        <begin position="22"/>
        <end position="389"/>
    </location>
</feature>
<evidence type="ECO:0008006" key="4">
    <source>
        <dbReference type="Google" id="ProtNLM"/>
    </source>
</evidence>
<dbReference type="RefSeq" id="WP_108604329.1">
    <property type="nucleotide sequence ID" value="NZ_CP026604.1"/>
</dbReference>
<keyword evidence="3" id="KW-1185">Reference proteome</keyword>